<evidence type="ECO:0000313" key="6">
    <source>
        <dbReference type="EMBL" id="KAJ8963866.1"/>
    </source>
</evidence>
<sequence length="318" mass="35880">MHHHFNEWGISNKISAIVTDNAANIKNAVRILNYENLPCAAHTLNLVLTDVLKDIPAFDNIIKTCRSIVGHFKMSVVASDKLTKMQQQMAIGKDLKLKQDVSTRWNSSLLMIERMVLLKEPLSAMMVSLPNCLQSLNNEEWSILEDCALLLKPFELITAELSADSYVTVSIVIPLMRALQTHVSQYKCITPVGQALKDALLQRIGERLIPYKRRPLAQAATYLDPRFKKMAFGTDSYATEAENLVKNELTRLLRFQTVTVVTETINEGASTSAVTEPSEESKTKINIWETFDNKVKNLIQTKSTPLSDSFYCNFKKIQ</sequence>
<dbReference type="InterPro" id="IPR052035">
    <property type="entry name" value="ZnF_BED_domain_contain"/>
</dbReference>
<reference evidence="6" key="1">
    <citation type="journal article" date="2023" name="Insect Mol. Biol.">
        <title>Genome sequencing provides insights into the evolution of gene families encoding plant cell wall-degrading enzymes in longhorned beetles.</title>
        <authorList>
            <person name="Shin N.R."/>
            <person name="Okamura Y."/>
            <person name="Kirsch R."/>
            <person name="Pauchet Y."/>
        </authorList>
    </citation>
    <scope>NUCLEOTIDE SEQUENCE</scope>
    <source>
        <strain evidence="6">RBIC_L_NR</strain>
    </source>
</reference>
<dbReference type="SUPFAM" id="SSF53098">
    <property type="entry name" value="Ribonuclease H-like"/>
    <property type="match status" value="1"/>
</dbReference>
<keyword evidence="7" id="KW-1185">Reference proteome</keyword>
<name>A0AAV8ZIK9_9CUCU</name>
<dbReference type="GO" id="GO:0005634">
    <property type="term" value="C:nucleus"/>
    <property type="evidence" value="ECO:0007669"/>
    <property type="project" value="UniProtKB-SubCell"/>
</dbReference>
<proteinExistence type="predicted"/>
<dbReference type="PANTHER" id="PTHR46481:SF10">
    <property type="entry name" value="ZINC FINGER BED DOMAIN-CONTAINING PROTEIN 39"/>
    <property type="match status" value="1"/>
</dbReference>
<comment type="caution">
    <text evidence="6">The sequence shown here is derived from an EMBL/GenBank/DDBJ whole genome shotgun (WGS) entry which is preliminary data.</text>
</comment>
<protein>
    <recommendedName>
        <fullName evidence="8">Zinc finger BED domain-containing protein 1-like</fullName>
    </recommendedName>
</protein>
<dbReference type="PANTHER" id="PTHR46481">
    <property type="entry name" value="ZINC FINGER BED DOMAIN-CONTAINING PROTEIN 4"/>
    <property type="match status" value="1"/>
</dbReference>
<accession>A0AAV8ZIK9</accession>
<keyword evidence="4" id="KW-0862">Zinc</keyword>
<dbReference type="EMBL" id="JANEYF010001471">
    <property type="protein sequence ID" value="KAJ8963866.1"/>
    <property type="molecule type" value="Genomic_DNA"/>
</dbReference>
<evidence type="ECO:0000256" key="1">
    <source>
        <dbReference type="ARBA" id="ARBA00004123"/>
    </source>
</evidence>
<dbReference type="AlphaFoldDB" id="A0AAV8ZIK9"/>
<keyword evidence="3" id="KW-0863">Zinc-finger</keyword>
<evidence type="ECO:0000256" key="3">
    <source>
        <dbReference type="ARBA" id="ARBA00022771"/>
    </source>
</evidence>
<evidence type="ECO:0000256" key="2">
    <source>
        <dbReference type="ARBA" id="ARBA00022723"/>
    </source>
</evidence>
<organism evidence="6 7">
    <name type="scientific">Rhamnusium bicolor</name>
    <dbReference type="NCBI Taxonomy" id="1586634"/>
    <lineage>
        <taxon>Eukaryota</taxon>
        <taxon>Metazoa</taxon>
        <taxon>Ecdysozoa</taxon>
        <taxon>Arthropoda</taxon>
        <taxon>Hexapoda</taxon>
        <taxon>Insecta</taxon>
        <taxon>Pterygota</taxon>
        <taxon>Neoptera</taxon>
        <taxon>Endopterygota</taxon>
        <taxon>Coleoptera</taxon>
        <taxon>Polyphaga</taxon>
        <taxon>Cucujiformia</taxon>
        <taxon>Chrysomeloidea</taxon>
        <taxon>Cerambycidae</taxon>
        <taxon>Lepturinae</taxon>
        <taxon>Rhagiini</taxon>
        <taxon>Rhamnusium</taxon>
    </lineage>
</organism>
<keyword evidence="2" id="KW-0479">Metal-binding</keyword>
<evidence type="ECO:0000256" key="5">
    <source>
        <dbReference type="ARBA" id="ARBA00023242"/>
    </source>
</evidence>
<evidence type="ECO:0008006" key="8">
    <source>
        <dbReference type="Google" id="ProtNLM"/>
    </source>
</evidence>
<evidence type="ECO:0000313" key="7">
    <source>
        <dbReference type="Proteomes" id="UP001162156"/>
    </source>
</evidence>
<keyword evidence="5" id="KW-0539">Nucleus</keyword>
<dbReference type="Proteomes" id="UP001162156">
    <property type="component" value="Unassembled WGS sequence"/>
</dbReference>
<evidence type="ECO:0000256" key="4">
    <source>
        <dbReference type="ARBA" id="ARBA00022833"/>
    </source>
</evidence>
<gene>
    <name evidence="6" type="ORF">NQ314_005324</name>
</gene>
<dbReference type="InterPro" id="IPR012337">
    <property type="entry name" value="RNaseH-like_sf"/>
</dbReference>
<dbReference type="GO" id="GO:0008270">
    <property type="term" value="F:zinc ion binding"/>
    <property type="evidence" value="ECO:0007669"/>
    <property type="project" value="UniProtKB-KW"/>
</dbReference>
<comment type="subcellular location">
    <subcellularLocation>
        <location evidence="1">Nucleus</location>
    </subcellularLocation>
</comment>